<dbReference type="InterPro" id="IPR053927">
    <property type="entry name" value="FlgK_helical"/>
</dbReference>
<protein>
    <recommendedName>
        <fullName evidence="4 7">Flagellar hook-associated protein 1</fullName>
        <shortName evidence="7">HAP1</shortName>
    </recommendedName>
</protein>
<evidence type="ECO:0000256" key="6">
    <source>
        <dbReference type="ARBA" id="ARBA00023143"/>
    </source>
</evidence>
<dbReference type="GO" id="GO:0005198">
    <property type="term" value="F:structural molecule activity"/>
    <property type="evidence" value="ECO:0007669"/>
    <property type="project" value="UniProtKB-UniRule"/>
</dbReference>
<evidence type="ECO:0000256" key="2">
    <source>
        <dbReference type="ARBA" id="ARBA00004613"/>
    </source>
</evidence>
<evidence type="ECO:0000313" key="11">
    <source>
        <dbReference type="Proteomes" id="UP000280881"/>
    </source>
</evidence>
<keyword evidence="10" id="KW-0282">Flagellum</keyword>
<feature type="domain" description="Flagellar basal-body/hook protein C-terminal" evidence="8">
    <location>
        <begin position="406"/>
        <end position="445"/>
    </location>
</feature>
<dbReference type="PRINTS" id="PR01005">
    <property type="entry name" value="FLGHOOKAP1"/>
</dbReference>
<dbReference type="PANTHER" id="PTHR30033:SF1">
    <property type="entry name" value="FLAGELLAR HOOK-ASSOCIATED PROTEIN 1"/>
    <property type="match status" value="1"/>
</dbReference>
<keyword evidence="5 7" id="KW-0964">Secreted</keyword>
<evidence type="ECO:0000256" key="1">
    <source>
        <dbReference type="ARBA" id="ARBA00004365"/>
    </source>
</evidence>
<proteinExistence type="inferred from homology"/>
<dbReference type="InterPro" id="IPR010930">
    <property type="entry name" value="Flg_bb/hook_C_dom"/>
</dbReference>
<evidence type="ECO:0000256" key="4">
    <source>
        <dbReference type="ARBA" id="ARBA00016244"/>
    </source>
</evidence>
<evidence type="ECO:0000259" key="9">
    <source>
        <dbReference type="Pfam" id="PF22638"/>
    </source>
</evidence>
<dbReference type="RefSeq" id="WP_121171021.1">
    <property type="nucleotide sequence ID" value="NZ_RBIE01000002.1"/>
</dbReference>
<keyword evidence="11" id="KW-1185">Reference proteome</keyword>
<comment type="caution">
    <text evidence="10">The sequence shown here is derived from an EMBL/GenBank/DDBJ whole genome shotgun (WGS) entry which is preliminary data.</text>
</comment>
<evidence type="ECO:0000256" key="5">
    <source>
        <dbReference type="ARBA" id="ARBA00022525"/>
    </source>
</evidence>
<keyword evidence="10" id="KW-0969">Cilium</keyword>
<reference evidence="10 11" key="1">
    <citation type="submission" date="2018-10" db="EMBL/GenBank/DDBJ databases">
        <title>Genomic Encyclopedia of Type Strains, Phase IV (KMG-IV): sequencing the most valuable type-strain genomes for metagenomic binning, comparative biology and taxonomic classification.</title>
        <authorList>
            <person name="Goeker M."/>
        </authorList>
    </citation>
    <scope>NUCLEOTIDE SEQUENCE [LARGE SCALE GENOMIC DNA]</scope>
    <source>
        <strain evidence="10 11">DSM 15521</strain>
    </source>
</reference>
<organism evidence="10 11">
    <name type="scientific">Thermovibrio guaymasensis</name>
    <dbReference type="NCBI Taxonomy" id="240167"/>
    <lineage>
        <taxon>Bacteria</taxon>
        <taxon>Pseudomonadati</taxon>
        <taxon>Aquificota</taxon>
        <taxon>Aquificia</taxon>
        <taxon>Desulfurobacteriales</taxon>
        <taxon>Desulfurobacteriaceae</taxon>
        <taxon>Thermovibrio</taxon>
    </lineage>
</organism>
<dbReference type="InterPro" id="IPR002371">
    <property type="entry name" value="FlgK"/>
</dbReference>
<evidence type="ECO:0000256" key="7">
    <source>
        <dbReference type="RuleBase" id="RU362065"/>
    </source>
</evidence>
<keyword evidence="6 7" id="KW-0975">Bacterial flagellum</keyword>
<dbReference type="Proteomes" id="UP000280881">
    <property type="component" value="Unassembled WGS sequence"/>
</dbReference>
<dbReference type="GO" id="GO:0044780">
    <property type="term" value="P:bacterial-type flagellum assembly"/>
    <property type="evidence" value="ECO:0007669"/>
    <property type="project" value="InterPro"/>
</dbReference>
<dbReference type="Pfam" id="PF22638">
    <property type="entry name" value="FlgK_D1"/>
    <property type="match status" value="1"/>
</dbReference>
<dbReference type="PANTHER" id="PTHR30033">
    <property type="entry name" value="FLAGELLAR HOOK-ASSOCIATED PROTEIN 1"/>
    <property type="match status" value="1"/>
</dbReference>
<comment type="similarity">
    <text evidence="3 7">Belongs to the flagella basal body rod proteins family.</text>
</comment>
<comment type="subcellular location">
    <subcellularLocation>
        <location evidence="1 7">Bacterial flagellum</location>
    </subcellularLocation>
    <subcellularLocation>
        <location evidence="2 7">Secreted</location>
    </subcellularLocation>
</comment>
<name>A0A420W6Q4_9BACT</name>
<dbReference type="SUPFAM" id="SSF64518">
    <property type="entry name" value="Phase 1 flagellin"/>
    <property type="match status" value="1"/>
</dbReference>
<dbReference type="OrthoDB" id="9802553at2"/>
<accession>A0A420W6Q4</accession>
<dbReference type="NCBIfam" id="TIGR02492">
    <property type="entry name" value="flgK_ends"/>
    <property type="match status" value="1"/>
</dbReference>
<sequence length="448" mass="49137">MSLFGALSIASQALLSNRIAVNSTTKNINNSYTEGYSREEPVFADVPGSGVSVEELRRVFSRALFKQYVSANQEREAYSQESTILSQIESVFNDATGSGFSEALNYFFSSLHDVALNPDDIAARESFLGAARTLIGRIRQSYSSLEEIGETYYGKLLNSVDRLNQLLKELSQVNKFIPLSKGSPTYNQYLDQRDKLIEEISSFIETKVTFNEDGTVNLYTAKGFALVLKDRAFKVSADRDSSGIHLKVNGSDISSSLKKGSIGGILSGIGLVEEWKSRLNKFTSVFAEKVNQQHKAGYDLYANKGGDLFTSDNGQPVDASNIVLAFDDPKKLAAASSTSNLNADNENVKALIALGQEKFSELNDLSFGEFYASEIVSALGSKVASVKNLYENSTLRFNAVKEKVKELSGVNVDEEMIKLTKFQKAYQAAARVVTVSDELLETVLGMVR</sequence>
<dbReference type="Pfam" id="PF06429">
    <property type="entry name" value="Flg_bbr_C"/>
    <property type="match status" value="1"/>
</dbReference>
<dbReference type="AlphaFoldDB" id="A0A420W6Q4"/>
<dbReference type="EMBL" id="RBIE01000002">
    <property type="protein sequence ID" value="RKQ61730.1"/>
    <property type="molecule type" value="Genomic_DNA"/>
</dbReference>
<evidence type="ECO:0000259" key="8">
    <source>
        <dbReference type="Pfam" id="PF06429"/>
    </source>
</evidence>
<feature type="domain" description="Flagellar hook-associated protein FlgK helical" evidence="9">
    <location>
        <begin position="85"/>
        <end position="309"/>
    </location>
</feature>
<gene>
    <name evidence="7" type="primary">flgK</name>
    <name evidence="10" type="ORF">C7457_1175</name>
</gene>
<dbReference type="GO" id="GO:0009424">
    <property type="term" value="C:bacterial-type flagellum hook"/>
    <property type="evidence" value="ECO:0007669"/>
    <property type="project" value="UniProtKB-UniRule"/>
</dbReference>
<dbReference type="GO" id="GO:0005576">
    <property type="term" value="C:extracellular region"/>
    <property type="evidence" value="ECO:0007669"/>
    <property type="project" value="UniProtKB-SubCell"/>
</dbReference>
<evidence type="ECO:0000313" key="10">
    <source>
        <dbReference type="EMBL" id="RKQ61730.1"/>
    </source>
</evidence>
<keyword evidence="10" id="KW-0966">Cell projection</keyword>
<evidence type="ECO:0000256" key="3">
    <source>
        <dbReference type="ARBA" id="ARBA00009677"/>
    </source>
</evidence>